<dbReference type="PIRSF" id="PIRSF000097">
    <property type="entry name" value="AKR"/>
    <property type="match status" value="1"/>
</dbReference>
<dbReference type="Proteomes" id="UP000604825">
    <property type="component" value="Unassembled WGS sequence"/>
</dbReference>
<dbReference type="InterPro" id="IPR036812">
    <property type="entry name" value="NAD(P)_OxRdtase_dom_sf"/>
</dbReference>
<dbReference type="PROSITE" id="PS00062">
    <property type="entry name" value="ALDOKETO_REDUCTASE_2"/>
    <property type="match status" value="1"/>
</dbReference>
<sequence>MAASCVSDQRRGVPVAEGRAGVTESVLSALSAGYRHFDTASAYNTEAALGDAVIQAVRDGIVGSREDLYITTKLAVTDAHPGRVLPALHKSLRLVLATQLIIVTLAIWNLQMEYVDLYLIHFPVSMRPPVVEGGLPVVKEDLVEMDMKGVWEEMEECHRRGLARAIGVSNFTCKKLEYLLSFAKIPPAANQVEVHPHCRQNKLRAFCTEKGIQLCAFSPLGAKGTAWANNSVMECPVLKQIAHEKGKTVAQKGHI</sequence>
<feature type="active site" description="Proton donor" evidence="1">
    <location>
        <position position="43"/>
    </location>
</feature>
<dbReference type="GO" id="GO:0016491">
    <property type="term" value="F:oxidoreductase activity"/>
    <property type="evidence" value="ECO:0007669"/>
    <property type="project" value="InterPro"/>
</dbReference>
<gene>
    <name evidence="5" type="ORF">NCGR_LOCUS2693</name>
</gene>
<feature type="binding site" evidence="2">
    <location>
        <position position="121"/>
    </location>
    <ligand>
        <name>substrate</name>
    </ligand>
</feature>
<dbReference type="OrthoDB" id="416253at2759"/>
<organism evidence="5 6">
    <name type="scientific">Miscanthus lutarioriparius</name>
    <dbReference type="NCBI Taxonomy" id="422564"/>
    <lineage>
        <taxon>Eukaryota</taxon>
        <taxon>Viridiplantae</taxon>
        <taxon>Streptophyta</taxon>
        <taxon>Embryophyta</taxon>
        <taxon>Tracheophyta</taxon>
        <taxon>Spermatophyta</taxon>
        <taxon>Magnoliopsida</taxon>
        <taxon>Liliopsida</taxon>
        <taxon>Poales</taxon>
        <taxon>Poaceae</taxon>
        <taxon>PACMAD clade</taxon>
        <taxon>Panicoideae</taxon>
        <taxon>Andropogonodae</taxon>
        <taxon>Andropogoneae</taxon>
        <taxon>Saccharinae</taxon>
        <taxon>Miscanthus</taxon>
    </lineage>
</organism>
<evidence type="ECO:0000313" key="5">
    <source>
        <dbReference type="EMBL" id="CAD6204700.1"/>
    </source>
</evidence>
<proteinExistence type="predicted"/>
<evidence type="ECO:0000256" key="1">
    <source>
        <dbReference type="PIRSR" id="PIRSR000097-1"/>
    </source>
</evidence>
<dbReference type="PROSITE" id="PS00798">
    <property type="entry name" value="ALDOKETO_REDUCTASE_1"/>
    <property type="match status" value="1"/>
</dbReference>
<evidence type="ECO:0000256" key="3">
    <source>
        <dbReference type="PIRSR" id="PIRSR000097-3"/>
    </source>
</evidence>
<protein>
    <recommendedName>
        <fullName evidence="4">NADP-dependent oxidoreductase domain-containing protein</fullName>
    </recommendedName>
</protein>
<evidence type="ECO:0000313" key="6">
    <source>
        <dbReference type="Proteomes" id="UP000604825"/>
    </source>
</evidence>
<accession>A0A811MH88</accession>
<dbReference type="Pfam" id="PF00248">
    <property type="entry name" value="Aldo_ket_red"/>
    <property type="match status" value="1"/>
</dbReference>
<feature type="site" description="Lowers pKa of active site Tyr" evidence="3">
    <location>
        <position position="73"/>
    </location>
</feature>
<dbReference type="PRINTS" id="PR00069">
    <property type="entry name" value="ALDKETRDTASE"/>
</dbReference>
<dbReference type="SUPFAM" id="SSF51430">
    <property type="entry name" value="NAD(P)-linked oxidoreductase"/>
    <property type="match status" value="1"/>
</dbReference>
<evidence type="ECO:0000259" key="4">
    <source>
        <dbReference type="Pfam" id="PF00248"/>
    </source>
</evidence>
<dbReference type="InterPro" id="IPR020471">
    <property type="entry name" value="AKR"/>
</dbReference>
<dbReference type="EMBL" id="CAJGYO010000001">
    <property type="protein sequence ID" value="CAD6204700.1"/>
    <property type="molecule type" value="Genomic_DNA"/>
</dbReference>
<dbReference type="Gene3D" id="3.20.20.100">
    <property type="entry name" value="NADP-dependent oxidoreductase domain"/>
    <property type="match status" value="1"/>
</dbReference>
<dbReference type="InterPro" id="IPR018170">
    <property type="entry name" value="Aldo/ket_reductase_CS"/>
</dbReference>
<name>A0A811MH88_9POAL</name>
<feature type="domain" description="NADP-dependent oxidoreductase" evidence="4">
    <location>
        <begin position="24"/>
        <end position="222"/>
    </location>
</feature>
<dbReference type="InterPro" id="IPR023210">
    <property type="entry name" value="NADP_OxRdtase_dom"/>
</dbReference>
<keyword evidence="6" id="KW-1185">Reference proteome</keyword>
<comment type="caution">
    <text evidence="5">The sequence shown here is derived from an EMBL/GenBank/DDBJ whole genome shotgun (WGS) entry which is preliminary data.</text>
</comment>
<evidence type="ECO:0000256" key="2">
    <source>
        <dbReference type="PIRSR" id="PIRSR000097-2"/>
    </source>
</evidence>
<dbReference type="AlphaFoldDB" id="A0A811MH88"/>
<reference evidence="5" key="1">
    <citation type="submission" date="2020-10" db="EMBL/GenBank/DDBJ databases">
        <authorList>
            <person name="Han B."/>
            <person name="Lu T."/>
            <person name="Zhao Q."/>
            <person name="Huang X."/>
            <person name="Zhao Y."/>
        </authorList>
    </citation>
    <scope>NUCLEOTIDE SEQUENCE</scope>
</reference>
<dbReference type="PANTHER" id="PTHR11732">
    <property type="entry name" value="ALDO/KETO REDUCTASE"/>
    <property type="match status" value="1"/>
</dbReference>